<evidence type="ECO:0000256" key="3">
    <source>
        <dbReference type="ARBA" id="ARBA00022827"/>
    </source>
</evidence>
<keyword evidence="6" id="KW-0812">Transmembrane</keyword>
<evidence type="ECO:0000256" key="5">
    <source>
        <dbReference type="ARBA" id="ARBA00023027"/>
    </source>
</evidence>
<dbReference type="InterPro" id="IPR023753">
    <property type="entry name" value="FAD/NAD-binding_dom"/>
</dbReference>
<evidence type="ECO:0000256" key="1">
    <source>
        <dbReference type="ARBA" id="ARBA00005272"/>
    </source>
</evidence>
<comment type="similarity">
    <text evidence="1">Belongs to the NADH dehydrogenase family.</text>
</comment>
<dbReference type="EMBL" id="BTFZ01000002">
    <property type="protein sequence ID" value="GMM33774.1"/>
    <property type="molecule type" value="Genomic_DNA"/>
</dbReference>
<dbReference type="InterPro" id="IPR045024">
    <property type="entry name" value="NDH-2"/>
</dbReference>
<keyword evidence="6" id="KW-0472">Membrane</keyword>
<dbReference type="FunFam" id="3.50.50.100:FF:000005">
    <property type="entry name" value="NADH-ubiquinone oxidoreductase 64 kDa subunit"/>
    <property type="match status" value="1"/>
</dbReference>
<dbReference type="SUPFAM" id="SSF51905">
    <property type="entry name" value="FAD/NAD(P)-binding domain"/>
    <property type="match status" value="2"/>
</dbReference>
<evidence type="ECO:0000259" key="8">
    <source>
        <dbReference type="Pfam" id="PF22366"/>
    </source>
</evidence>
<feature type="transmembrane region" description="Helical" evidence="6">
    <location>
        <begin position="84"/>
        <end position="104"/>
    </location>
</feature>
<feature type="domain" description="FAD/NAD(P)-binding" evidence="7">
    <location>
        <begin position="158"/>
        <end position="488"/>
    </location>
</feature>
<sequence length="710" mass="79645">MLLPRSMALHRVTRSRLLAAQSTTISKTQLNLRSFNTFNGPNSIHSSKIYRATNKATTKSGEVVELQYSWLRDSAIGRGFKKSVFFLGAAGLSVAVLLGAFFIYDSTTYCEHDPTRILTVPELALNPRLGGDENLPILEEKLDDYDSPEKEMLKFKPRLVILGSGWGAVSLLKSLRPGDYNVTLISPTNYFLFTPLLPSAASSTLTIKSLTESIRRILLKVRGSFLEANAEKIEFSNRLVKVSTKDCDGQTKQFYVPYDKLVVAVGSTSNTHGVKGLNYSHQLKTVADARAIRRRITEVLEKACLPTTTDEQRKKLLSFVICGGGPTGVEFAAEVYDFLNEDLLNNNYPEILRQEISVHIIQSRSNILNTYDEAISNYATKRFQKDSIDVLTNSRVQEILPNEVIFKQTDPKTGETEYKRLPFGLCLWSTGVAQNPLARQIVEDLGEPFQGNKRAIETDSHLRVIGAPLGDVYAIGDCSTVRTDLTENTIDLIRHFVTKKYLTTYNESVSAADHPEAINLKKRFLTDSEIKNLKLSHREIQQLAQDISSYLPQTAEPFKYIDELLPKYDLEGKGELEYSQLAELLREINSKITSLPATAQRANQQGKYLGKKLSKIAKQADNLRLHEILDGDIDSSIYKPFQYKHLGSLAYIGNSAVFDLGHGNSFFGGLIAMYLWRSVYFSQCVSFRTQALLFMDWLKRGMFGRDSIGA</sequence>
<name>A0AAV5QGC4_9ASCO</name>
<evidence type="ECO:0000313" key="10">
    <source>
        <dbReference type="Proteomes" id="UP001360560"/>
    </source>
</evidence>
<keyword evidence="4" id="KW-0560">Oxidoreductase</keyword>
<dbReference type="AlphaFoldDB" id="A0AAV5QGC4"/>
<dbReference type="GeneID" id="90071753"/>
<dbReference type="InterPro" id="IPR036188">
    <property type="entry name" value="FAD/NAD-bd_sf"/>
</dbReference>
<evidence type="ECO:0000256" key="2">
    <source>
        <dbReference type="ARBA" id="ARBA00022630"/>
    </source>
</evidence>
<keyword evidence="2" id="KW-0285">Flavoprotein</keyword>
<keyword evidence="6" id="KW-1133">Transmembrane helix</keyword>
<feature type="domain" description="External alternative NADH-ubiquinone oxidoreductase-like C-terminal" evidence="8">
    <location>
        <begin position="645"/>
        <end position="706"/>
    </location>
</feature>
<evidence type="ECO:0008006" key="11">
    <source>
        <dbReference type="Google" id="ProtNLM"/>
    </source>
</evidence>
<organism evidence="9 10">
    <name type="scientific">Saccharomycopsis crataegensis</name>
    <dbReference type="NCBI Taxonomy" id="43959"/>
    <lineage>
        <taxon>Eukaryota</taxon>
        <taxon>Fungi</taxon>
        <taxon>Dikarya</taxon>
        <taxon>Ascomycota</taxon>
        <taxon>Saccharomycotina</taxon>
        <taxon>Saccharomycetes</taxon>
        <taxon>Saccharomycopsidaceae</taxon>
        <taxon>Saccharomycopsis</taxon>
    </lineage>
</organism>
<keyword evidence="5" id="KW-0520">NAD</keyword>
<dbReference type="InterPro" id="IPR054585">
    <property type="entry name" value="NDH2-like_C"/>
</dbReference>
<dbReference type="RefSeq" id="XP_064850774.1">
    <property type="nucleotide sequence ID" value="XM_064994702.1"/>
</dbReference>
<dbReference type="Pfam" id="PF07992">
    <property type="entry name" value="Pyr_redox_2"/>
    <property type="match status" value="1"/>
</dbReference>
<evidence type="ECO:0000256" key="6">
    <source>
        <dbReference type="SAM" id="Phobius"/>
    </source>
</evidence>
<dbReference type="Pfam" id="PF22366">
    <property type="entry name" value="NDH2_C"/>
    <property type="match status" value="1"/>
</dbReference>
<dbReference type="Proteomes" id="UP001360560">
    <property type="component" value="Unassembled WGS sequence"/>
</dbReference>
<accession>A0AAV5QGC4</accession>
<gene>
    <name evidence="9" type="ORF">DASC09_010990</name>
</gene>
<keyword evidence="3" id="KW-0274">FAD</keyword>
<keyword evidence="10" id="KW-1185">Reference proteome</keyword>
<dbReference type="GO" id="GO:0003954">
    <property type="term" value="F:NADH dehydrogenase activity"/>
    <property type="evidence" value="ECO:0007669"/>
    <property type="project" value="InterPro"/>
</dbReference>
<evidence type="ECO:0000256" key="4">
    <source>
        <dbReference type="ARBA" id="ARBA00023002"/>
    </source>
</evidence>
<evidence type="ECO:0000313" key="9">
    <source>
        <dbReference type="EMBL" id="GMM33774.1"/>
    </source>
</evidence>
<dbReference type="PANTHER" id="PTHR43706">
    <property type="entry name" value="NADH DEHYDROGENASE"/>
    <property type="match status" value="1"/>
</dbReference>
<dbReference type="GO" id="GO:0005739">
    <property type="term" value="C:mitochondrion"/>
    <property type="evidence" value="ECO:0007669"/>
    <property type="project" value="UniProtKB-ARBA"/>
</dbReference>
<protein>
    <recommendedName>
        <fullName evidence="11">NADH:ubiquinone reductase (non-electrogenic)</fullName>
    </recommendedName>
</protein>
<dbReference type="Gene3D" id="3.50.50.100">
    <property type="match status" value="2"/>
</dbReference>
<proteinExistence type="inferred from homology"/>
<dbReference type="PANTHER" id="PTHR43706:SF50">
    <property type="entry name" value="NADH DEHYDROGENASE (UBIQUINONE)-RELATED"/>
    <property type="match status" value="1"/>
</dbReference>
<reference evidence="9 10" key="1">
    <citation type="journal article" date="2023" name="Elife">
        <title>Identification of key yeast species and microbe-microbe interactions impacting larval growth of Drosophila in the wild.</title>
        <authorList>
            <person name="Mure A."/>
            <person name="Sugiura Y."/>
            <person name="Maeda R."/>
            <person name="Honda K."/>
            <person name="Sakurai N."/>
            <person name="Takahashi Y."/>
            <person name="Watada M."/>
            <person name="Katoh T."/>
            <person name="Gotoh A."/>
            <person name="Gotoh Y."/>
            <person name="Taniguchi I."/>
            <person name="Nakamura K."/>
            <person name="Hayashi T."/>
            <person name="Katayama T."/>
            <person name="Uemura T."/>
            <person name="Hattori Y."/>
        </authorList>
    </citation>
    <scope>NUCLEOTIDE SEQUENCE [LARGE SCALE GENOMIC DNA]</scope>
    <source>
        <strain evidence="9 10">SC-9</strain>
    </source>
</reference>
<comment type="caution">
    <text evidence="9">The sequence shown here is derived from an EMBL/GenBank/DDBJ whole genome shotgun (WGS) entry which is preliminary data.</text>
</comment>
<evidence type="ECO:0000259" key="7">
    <source>
        <dbReference type="Pfam" id="PF07992"/>
    </source>
</evidence>